<protein>
    <submittedName>
        <fullName evidence="1">Uncharacterized protein</fullName>
    </submittedName>
</protein>
<dbReference type="EMBL" id="CADCXV010000763">
    <property type="protein sequence ID" value="CAB0034937.1"/>
    <property type="molecule type" value="Genomic_DNA"/>
</dbReference>
<keyword evidence="2" id="KW-1185">Reference proteome</keyword>
<reference evidence="1 2" key="1">
    <citation type="submission" date="2020-02" db="EMBL/GenBank/DDBJ databases">
        <authorList>
            <person name="Ferguson B K."/>
        </authorList>
    </citation>
    <scope>NUCLEOTIDE SEQUENCE [LARGE SCALE GENOMIC DNA]</scope>
</reference>
<organism evidence="1 2">
    <name type="scientific">Trichogramma brassicae</name>
    <dbReference type="NCBI Taxonomy" id="86971"/>
    <lineage>
        <taxon>Eukaryota</taxon>
        <taxon>Metazoa</taxon>
        <taxon>Ecdysozoa</taxon>
        <taxon>Arthropoda</taxon>
        <taxon>Hexapoda</taxon>
        <taxon>Insecta</taxon>
        <taxon>Pterygota</taxon>
        <taxon>Neoptera</taxon>
        <taxon>Endopterygota</taxon>
        <taxon>Hymenoptera</taxon>
        <taxon>Apocrita</taxon>
        <taxon>Proctotrupomorpha</taxon>
        <taxon>Chalcidoidea</taxon>
        <taxon>Trichogrammatidae</taxon>
        <taxon>Trichogramma</taxon>
    </lineage>
</organism>
<name>A0A6H5IAB5_9HYME</name>
<accession>A0A6H5IAB5</accession>
<gene>
    <name evidence="1" type="ORF">TBRA_LOCUS6835</name>
</gene>
<dbReference type="Proteomes" id="UP000479190">
    <property type="component" value="Unassembled WGS sequence"/>
</dbReference>
<dbReference type="AlphaFoldDB" id="A0A6H5IAB5"/>
<evidence type="ECO:0000313" key="2">
    <source>
        <dbReference type="Proteomes" id="UP000479190"/>
    </source>
</evidence>
<proteinExistence type="predicted"/>
<evidence type="ECO:0000313" key="1">
    <source>
        <dbReference type="EMBL" id="CAB0034937.1"/>
    </source>
</evidence>
<feature type="non-terminal residue" evidence="1">
    <location>
        <position position="180"/>
    </location>
</feature>
<sequence length="180" mass="21146">MKRLEYTTHNQEINIQTVEKDCFTINEKTQSIKFFPAVVALPPQENLTTHKIRKHRKFIQIEKDAYYYEKPSVKFHSCVSTTTGLLKSHTFMCPPSLLRHPKSFQRKKMRTTTRNSEVKSQLCSALPLPKKTIRLCATYQLLKPLNVYRKEKDRLLLRKTGSEIPNSQHYHDIQANLRTT</sequence>